<sequence length="98" mass="10883">MVLLKNYGNGGYVYQKLQHQAGDGSSSLHLTGVDEGGERFKHKLALKYNKDDKGSDNLNNFCVLCLFCVLLLAMDDPSLSIEVDGTLNSLIFPELFER</sequence>
<evidence type="ECO:0000256" key="1">
    <source>
        <dbReference type="SAM" id="Phobius"/>
    </source>
</evidence>
<dbReference type="EMBL" id="CACVBM020001274">
    <property type="protein sequence ID" value="CAA7043052.1"/>
    <property type="molecule type" value="Genomic_DNA"/>
</dbReference>
<comment type="caution">
    <text evidence="2">The sequence shown here is derived from an EMBL/GenBank/DDBJ whole genome shotgun (WGS) entry which is preliminary data.</text>
</comment>
<keyword evidence="1" id="KW-0472">Membrane</keyword>
<accession>A0A6D2K3C2</accession>
<dbReference type="AlphaFoldDB" id="A0A6D2K3C2"/>
<keyword evidence="3" id="KW-1185">Reference proteome</keyword>
<dbReference type="Proteomes" id="UP000467841">
    <property type="component" value="Unassembled WGS sequence"/>
</dbReference>
<organism evidence="2 3">
    <name type="scientific">Microthlaspi erraticum</name>
    <dbReference type="NCBI Taxonomy" id="1685480"/>
    <lineage>
        <taxon>Eukaryota</taxon>
        <taxon>Viridiplantae</taxon>
        <taxon>Streptophyta</taxon>
        <taxon>Embryophyta</taxon>
        <taxon>Tracheophyta</taxon>
        <taxon>Spermatophyta</taxon>
        <taxon>Magnoliopsida</taxon>
        <taxon>eudicotyledons</taxon>
        <taxon>Gunneridae</taxon>
        <taxon>Pentapetalae</taxon>
        <taxon>rosids</taxon>
        <taxon>malvids</taxon>
        <taxon>Brassicales</taxon>
        <taxon>Brassicaceae</taxon>
        <taxon>Coluteocarpeae</taxon>
        <taxon>Microthlaspi</taxon>
    </lineage>
</organism>
<keyword evidence="1" id="KW-1133">Transmembrane helix</keyword>
<evidence type="ECO:0000313" key="2">
    <source>
        <dbReference type="EMBL" id="CAA7043052.1"/>
    </source>
</evidence>
<gene>
    <name evidence="2" type="ORF">MERR_LOCUS30287</name>
</gene>
<name>A0A6D2K3C2_9BRAS</name>
<reference evidence="2" key="1">
    <citation type="submission" date="2020-01" db="EMBL/GenBank/DDBJ databases">
        <authorList>
            <person name="Mishra B."/>
        </authorList>
    </citation>
    <scope>NUCLEOTIDE SEQUENCE [LARGE SCALE GENOMIC DNA]</scope>
</reference>
<protein>
    <submittedName>
        <fullName evidence="2">Uncharacterized protein</fullName>
    </submittedName>
</protein>
<keyword evidence="1" id="KW-0812">Transmembrane</keyword>
<evidence type="ECO:0000313" key="3">
    <source>
        <dbReference type="Proteomes" id="UP000467841"/>
    </source>
</evidence>
<proteinExistence type="predicted"/>
<feature type="transmembrane region" description="Helical" evidence="1">
    <location>
        <begin position="57"/>
        <end position="74"/>
    </location>
</feature>